<dbReference type="HAMAP" id="MF_00189">
    <property type="entry name" value="YciB"/>
    <property type="match status" value="1"/>
</dbReference>
<keyword evidence="3 5" id="KW-1133">Transmembrane helix</keyword>
<comment type="similarity">
    <text evidence="5">Belongs to the YciB family.</text>
</comment>
<organism evidence="6 7">
    <name type="scientific">Guyparkeria halophila</name>
    <dbReference type="NCBI Taxonomy" id="47960"/>
    <lineage>
        <taxon>Bacteria</taxon>
        <taxon>Pseudomonadati</taxon>
        <taxon>Pseudomonadota</taxon>
        <taxon>Gammaproteobacteria</taxon>
        <taxon>Chromatiales</taxon>
        <taxon>Thioalkalibacteraceae</taxon>
        <taxon>Guyparkeria</taxon>
    </lineage>
</organism>
<dbReference type="Pfam" id="PF04279">
    <property type="entry name" value="IspA"/>
    <property type="match status" value="1"/>
</dbReference>
<gene>
    <name evidence="5" type="primary">yciB</name>
    <name evidence="6" type="ORF">GM160_03110</name>
</gene>
<keyword evidence="4 5" id="KW-0472">Membrane</keyword>
<feature type="transmembrane region" description="Helical" evidence="5">
    <location>
        <begin position="151"/>
        <end position="171"/>
    </location>
</feature>
<dbReference type="Proteomes" id="UP000427716">
    <property type="component" value="Chromosome"/>
</dbReference>
<dbReference type="EMBL" id="CP046415">
    <property type="protein sequence ID" value="QGT77966.1"/>
    <property type="molecule type" value="Genomic_DNA"/>
</dbReference>
<evidence type="ECO:0000256" key="2">
    <source>
        <dbReference type="ARBA" id="ARBA00022692"/>
    </source>
</evidence>
<accession>A0A6I6CU33</accession>
<protein>
    <recommendedName>
        <fullName evidence="5">Inner membrane-spanning protein YciB</fullName>
    </recommendedName>
</protein>
<dbReference type="PANTHER" id="PTHR36917:SF1">
    <property type="entry name" value="INNER MEMBRANE-SPANNING PROTEIN YCIB"/>
    <property type="match status" value="1"/>
</dbReference>
<keyword evidence="7" id="KW-1185">Reference proteome</keyword>
<feature type="transmembrane region" description="Helical" evidence="5">
    <location>
        <begin position="80"/>
        <end position="100"/>
    </location>
</feature>
<evidence type="ECO:0000256" key="4">
    <source>
        <dbReference type="ARBA" id="ARBA00023136"/>
    </source>
</evidence>
<feature type="transmembrane region" description="Helical" evidence="5">
    <location>
        <begin position="22"/>
        <end position="44"/>
    </location>
</feature>
<sequence length="192" mass="22123">MKFLFDFFPILLFFGAYHLEGIYVATAVAMVASVVQIAAGWLMWRKVERMHWVSAGLIVVFGGMTLILHNPLFIMWKPTILNWLFALVFLGSAFIGKKPLVQRMMEHIIQVPRAIWHRVNWAWVGFFVLSGVANILVAYQFSEEFWVNFKLFGLMGMTFVFMILQGLYLGLYAERPAEVEAETGPPDRDERP</sequence>
<dbReference type="RefSeq" id="WP_156228030.1">
    <property type="nucleotide sequence ID" value="NZ_CP046415.1"/>
</dbReference>
<keyword evidence="2 5" id="KW-0812">Transmembrane</keyword>
<reference evidence="6 7" key="1">
    <citation type="submission" date="2019-11" db="EMBL/GenBank/DDBJ databases">
        <authorList>
            <person name="Zhang J."/>
            <person name="Sun C."/>
        </authorList>
    </citation>
    <scope>NUCLEOTIDE SEQUENCE [LARGE SCALE GENOMIC DNA]</scope>
    <source>
        <strain evidence="7">sp2</strain>
    </source>
</reference>
<dbReference type="InterPro" id="IPR006008">
    <property type="entry name" value="YciB"/>
</dbReference>
<evidence type="ECO:0000256" key="1">
    <source>
        <dbReference type="ARBA" id="ARBA00022475"/>
    </source>
</evidence>
<feature type="transmembrane region" description="Helical" evidence="5">
    <location>
        <begin position="51"/>
        <end position="74"/>
    </location>
</feature>
<keyword evidence="1 5" id="KW-1003">Cell membrane</keyword>
<evidence type="ECO:0000256" key="3">
    <source>
        <dbReference type="ARBA" id="ARBA00022989"/>
    </source>
</evidence>
<evidence type="ECO:0000313" key="6">
    <source>
        <dbReference type="EMBL" id="QGT77966.1"/>
    </source>
</evidence>
<dbReference type="NCBIfam" id="NF001325">
    <property type="entry name" value="PRK00259.1-3"/>
    <property type="match status" value="1"/>
</dbReference>
<comment type="function">
    <text evidence="5">Plays a role in cell envelope biogenesis, maintenance of cell envelope integrity and membrane homeostasis.</text>
</comment>
<feature type="transmembrane region" description="Helical" evidence="5">
    <location>
        <begin position="121"/>
        <end position="139"/>
    </location>
</feature>
<dbReference type="AlphaFoldDB" id="A0A6I6CU33"/>
<dbReference type="NCBIfam" id="TIGR00997">
    <property type="entry name" value="ispZ"/>
    <property type="match status" value="1"/>
</dbReference>
<evidence type="ECO:0000256" key="5">
    <source>
        <dbReference type="HAMAP-Rule" id="MF_00189"/>
    </source>
</evidence>
<comment type="subcellular location">
    <subcellularLocation>
        <location evidence="5">Cell inner membrane</location>
        <topology evidence="5">Multi-pass membrane protein</topology>
    </subcellularLocation>
</comment>
<keyword evidence="5" id="KW-0997">Cell inner membrane</keyword>
<dbReference type="PANTHER" id="PTHR36917">
    <property type="entry name" value="INTRACELLULAR SEPTATION PROTEIN A-RELATED"/>
    <property type="match status" value="1"/>
</dbReference>
<proteinExistence type="inferred from homology"/>
<evidence type="ECO:0000313" key="7">
    <source>
        <dbReference type="Proteomes" id="UP000427716"/>
    </source>
</evidence>
<name>A0A6I6CU33_9GAMM</name>
<dbReference type="KEGG" id="ghl:GM160_03110"/>
<dbReference type="GO" id="GO:0005886">
    <property type="term" value="C:plasma membrane"/>
    <property type="evidence" value="ECO:0007669"/>
    <property type="project" value="UniProtKB-SubCell"/>
</dbReference>